<dbReference type="EMBL" id="AUWU02000003">
    <property type="protein sequence ID" value="KAH0575236.1"/>
    <property type="molecule type" value="Genomic_DNA"/>
</dbReference>
<name>V6M5U7_9EUKA</name>
<evidence type="ECO:0008006" key="5">
    <source>
        <dbReference type="Google" id="ProtNLM"/>
    </source>
</evidence>
<keyword evidence="4" id="KW-1185">Reference proteome</keyword>
<evidence type="ECO:0000256" key="1">
    <source>
        <dbReference type="SAM" id="Phobius"/>
    </source>
</evidence>
<reference evidence="2 3" key="1">
    <citation type="journal article" date="2014" name="PLoS Genet.">
        <title>The Genome of Spironucleus salmonicida Highlights a Fish Pathogen Adapted to Fluctuating Environments.</title>
        <authorList>
            <person name="Xu F."/>
            <person name="Jerlstrom-Hultqvist J."/>
            <person name="Einarsson E."/>
            <person name="Astvaldsson A."/>
            <person name="Svard S.G."/>
            <person name="Andersson J.O."/>
        </authorList>
    </citation>
    <scope>NUCLEOTIDE SEQUENCE</scope>
    <source>
        <strain evidence="3">ATCC 50377</strain>
    </source>
</reference>
<feature type="transmembrane region" description="Helical" evidence="1">
    <location>
        <begin position="120"/>
        <end position="141"/>
    </location>
</feature>
<evidence type="ECO:0000313" key="2">
    <source>
        <dbReference type="EMBL" id="EST48714.1"/>
    </source>
</evidence>
<proteinExistence type="predicted"/>
<evidence type="ECO:0000313" key="3">
    <source>
        <dbReference type="EMBL" id="KAH0575236.1"/>
    </source>
</evidence>
<accession>V6M5U7</accession>
<keyword evidence="1" id="KW-1133">Transmembrane helix</keyword>
<organism evidence="2">
    <name type="scientific">Spironucleus salmonicida</name>
    <dbReference type="NCBI Taxonomy" id="348837"/>
    <lineage>
        <taxon>Eukaryota</taxon>
        <taxon>Metamonada</taxon>
        <taxon>Diplomonadida</taxon>
        <taxon>Hexamitidae</taxon>
        <taxon>Hexamitinae</taxon>
        <taxon>Spironucleus</taxon>
    </lineage>
</organism>
<keyword evidence="1" id="KW-0472">Membrane</keyword>
<keyword evidence="1" id="KW-0812">Transmembrane</keyword>
<reference evidence="3" key="2">
    <citation type="submission" date="2020-12" db="EMBL/GenBank/DDBJ databases">
        <title>New Spironucleus salmonicida genome in near-complete chromosomes.</title>
        <authorList>
            <person name="Xu F."/>
            <person name="Kurt Z."/>
            <person name="Jimenez-Gonzalez A."/>
            <person name="Astvaldsson A."/>
            <person name="Andersson J.O."/>
            <person name="Svard S.G."/>
        </authorList>
    </citation>
    <scope>NUCLEOTIDE SEQUENCE</scope>
    <source>
        <strain evidence="3">ATCC 50377</strain>
    </source>
</reference>
<dbReference type="AlphaFoldDB" id="V6M5U7"/>
<evidence type="ECO:0000313" key="4">
    <source>
        <dbReference type="Proteomes" id="UP000018208"/>
    </source>
</evidence>
<sequence length="176" mass="20621">MLVITLYCQQTQVFPTALKIVTVTNLTNCHFQPDEILTYNLSFQVSNVSFVYTQILNIVNNISTITIEPRSSEEQKAFDMFLTTYAQFISNVTNFHRYDVVIIKWNEDLIVIDQKINYKILFYSIICLFLTFAMIATILIIKKVKSDRQELQSQIEQDTLQFKKKLIPTASFYYVK</sequence>
<protein>
    <recommendedName>
        <fullName evidence="5">Transmembrane protein</fullName>
    </recommendedName>
</protein>
<dbReference type="EMBL" id="KI545978">
    <property type="protein sequence ID" value="EST48714.1"/>
    <property type="molecule type" value="Genomic_DNA"/>
</dbReference>
<gene>
    <name evidence="2" type="ORF">SS50377_11029</name>
    <name evidence="3" type="ORF">SS50377_22863</name>
</gene>
<dbReference type="Proteomes" id="UP000018208">
    <property type="component" value="Unassembled WGS sequence"/>
</dbReference>
<dbReference type="VEuPathDB" id="GiardiaDB:SS50377_22863"/>